<evidence type="ECO:0000256" key="1">
    <source>
        <dbReference type="SAM" id="Phobius"/>
    </source>
</evidence>
<name>A0A0A8YM82_ARUDO</name>
<keyword evidence="1" id="KW-0472">Membrane</keyword>
<feature type="transmembrane region" description="Helical" evidence="1">
    <location>
        <begin position="21"/>
        <end position="43"/>
    </location>
</feature>
<evidence type="ECO:0000313" key="2">
    <source>
        <dbReference type="EMBL" id="JAD23657.1"/>
    </source>
</evidence>
<protein>
    <submittedName>
        <fullName evidence="2">Uncharacterized protein</fullName>
    </submittedName>
</protein>
<reference evidence="2" key="2">
    <citation type="journal article" date="2015" name="Data Brief">
        <title>Shoot transcriptome of the giant reed, Arundo donax.</title>
        <authorList>
            <person name="Barrero R.A."/>
            <person name="Guerrero F.D."/>
            <person name="Moolhuijzen P."/>
            <person name="Goolsby J.A."/>
            <person name="Tidwell J."/>
            <person name="Bellgard S.E."/>
            <person name="Bellgard M.I."/>
        </authorList>
    </citation>
    <scope>NUCLEOTIDE SEQUENCE</scope>
    <source>
        <tissue evidence="2">Shoot tissue taken approximately 20 cm above the soil surface</tissue>
    </source>
</reference>
<proteinExistence type="predicted"/>
<reference evidence="2" key="1">
    <citation type="submission" date="2014-09" db="EMBL/GenBank/DDBJ databases">
        <authorList>
            <person name="Magalhaes I.L.F."/>
            <person name="Oliveira U."/>
            <person name="Santos F.R."/>
            <person name="Vidigal T.H.D.A."/>
            <person name="Brescovit A.D."/>
            <person name="Santos A.J."/>
        </authorList>
    </citation>
    <scope>NUCLEOTIDE SEQUENCE</scope>
    <source>
        <tissue evidence="2">Shoot tissue taken approximately 20 cm above the soil surface</tissue>
    </source>
</reference>
<keyword evidence="1" id="KW-0812">Transmembrane</keyword>
<accession>A0A0A8YM82</accession>
<dbReference type="EMBL" id="GBRH01274238">
    <property type="protein sequence ID" value="JAD23657.1"/>
    <property type="molecule type" value="Transcribed_RNA"/>
</dbReference>
<dbReference type="AlphaFoldDB" id="A0A0A8YM82"/>
<sequence>MQLKKAGVLRIAEYKLYWMHFTVVIAQVIAGHSQILLVLSVSFTATTKKIHVIINFLYFFVGLHSH</sequence>
<organism evidence="2">
    <name type="scientific">Arundo donax</name>
    <name type="common">Giant reed</name>
    <name type="synonym">Donax arundinaceus</name>
    <dbReference type="NCBI Taxonomy" id="35708"/>
    <lineage>
        <taxon>Eukaryota</taxon>
        <taxon>Viridiplantae</taxon>
        <taxon>Streptophyta</taxon>
        <taxon>Embryophyta</taxon>
        <taxon>Tracheophyta</taxon>
        <taxon>Spermatophyta</taxon>
        <taxon>Magnoliopsida</taxon>
        <taxon>Liliopsida</taxon>
        <taxon>Poales</taxon>
        <taxon>Poaceae</taxon>
        <taxon>PACMAD clade</taxon>
        <taxon>Arundinoideae</taxon>
        <taxon>Arundineae</taxon>
        <taxon>Arundo</taxon>
    </lineage>
</organism>
<keyword evidence="1" id="KW-1133">Transmembrane helix</keyword>